<evidence type="ECO:0000256" key="1">
    <source>
        <dbReference type="SAM" id="MobiDB-lite"/>
    </source>
</evidence>
<reference evidence="2" key="1">
    <citation type="journal article" date="2014" name="Nat. Commun.">
        <title>Multiple recent horizontal transfers of a large genomic region in cheese making fungi.</title>
        <authorList>
            <person name="Cheeseman K."/>
            <person name="Ropars J."/>
            <person name="Renault P."/>
            <person name="Dupont J."/>
            <person name="Gouzy J."/>
            <person name="Branca A."/>
            <person name="Abraham A.L."/>
            <person name="Ceppi M."/>
            <person name="Conseiller E."/>
            <person name="Debuchy R."/>
            <person name="Malagnac F."/>
            <person name="Goarin A."/>
            <person name="Silar P."/>
            <person name="Lacoste S."/>
            <person name="Sallet E."/>
            <person name="Bensimon A."/>
            <person name="Giraud T."/>
            <person name="Brygoo Y."/>
        </authorList>
    </citation>
    <scope>NUCLEOTIDE SEQUENCE [LARGE SCALE GENOMIC DNA]</scope>
    <source>
        <strain evidence="2">FM164</strain>
    </source>
</reference>
<gene>
    <name evidence="2" type="ORF">PROQFM164_S02g000177</name>
</gene>
<dbReference type="Proteomes" id="UP000030686">
    <property type="component" value="Unassembled WGS sequence"/>
</dbReference>
<protein>
    <submittedName>
        <fullName evidence="2">Genomic scaffold, ProqFM164S02</fullName>
    </submittedName>
</protein>
<accession>W6Q0G4</accession>
<proteinExistence type="predicted"/>
<evidence type="ECO:0000313" key="2">
    <source>
        <dbReference type="EMBL" id="CDM30028.1"/>
    </source>
</evidence>
<organism evidence="2 3">
    <name type="scientific">Penicillium roqueforti (strain FM164)</name>
    <dbReference type="NCBI Taxonomy" id="1365484"/>
    <lineage>
        <taxon>Eukaryota</taxon>
        <taxon>Fungi</taxon>
        <taxon>Dikarya</taxon>
        <taxon>Ascomycota</taxon>
        <taxon>Pezizomycotina</taxon>
        <taxon>Eurotiomycetes</taxon>
        <taxon>Eurotiomycetidae</taxon>
        <taxon>Eurotiales</taxon>
        <taxon>Aspergillaceae</taxon>
        <taxon>Penicillium</taxon>
    </lineage>
</organism>
<evidence type="ECO:0000313" key="3">
    <source>
        <dbReference type="Proteomes" id="UP000030686"/>
    </source>
</evidence>
<feature type="region of interest" description="Disordered" evidence="1">
    <location>
        <begin position="1"/>
        <end position="37"/>
    </location>
</feature>
<dbReference type="EMBL" id="HG792016">
    <property type="protein sequence ID" value="CDM30028.1"/>
    <property type="molecule type" value="Genomic_DNA"/>
</dbReference>
<dbReference type="AlphaFoldDB" id="W6Q0G4"/>
<keyword evidence="3" id="KW-1185">Reference proteome</keyword>
<sequence length="108" mass="12400">MMSLELARYSETSAGVGSKVPNVPHHETRYSPPSHSPRIVLVPHGTFQLRVDQSLQPEPESDPAGIYRFISFPCDICTEINKVDLHCVQDKKRWSWDLPWGDHWIESM</sequence>
<name>W6Q0G4_PENRF</name>